<evidence type="ECO:0000256" key="8">
    <source>
        <dbReference type="ARBA" id="ARBA00023136"/>
    </source>
</evidence>
<gene>
    <name evidence="14" type="ORF">CRE_25347</name>
</gene>
<dbReference type="InterPro" id="IPR018490">
    <property type="entry name" value="cNMP-bd_dom_sf"/>
</dbReference>
<dbReference type="Gene3D" id="3.40.1090.10">
    <property type="entry name" value="Cytosolic phospholipase A2 catalytic domain"/>
    <property type="match status" value="1"/>
</dbReference>
<dbReference type="InterPro" id="IPR000595">
    <property type="entry name" value="cNMP-bd_dom"/>
</dbReference>
<dbReference type="Gene3D" id="2.60.120.10">
    <property type="entry name" value="Jelly Rolls"/>
    <property type="match status" value="3"/>
</dbReference>
<dbReference type="FunFam" id="3.40.1090.10:FF:000001">
    <property type="entry name" value="neuropathy target esterase isoform X2"/>
    <property type="match status" value="1"/>
</dbReference>
<keyword evidence="3 11" id="KW-0812">Transmembrane</keyword>
<keyword evidence="4 9" id="KW-0378">Hydrolase</keyword>
<dbReference type="Pfam" id="PF00027">
    <property type="entry name" value="cNMP_binding"/>
    <property type="match status" value="2"/>
</dbReference>
<dbReference type="InterPro" id="IPR056556">
    <property type="entry name" value="NTE1_P-loop_dom"/>
</dbReference>
<dbReference type="PROSITE" id="PS51635">
    <property type="entry name" value="PNPLA"/>
    <property type="match status" value="1"/>
</dbReference>
<evidence type="ECO:0008006" key="16">
    <source>
        <dbReference type="Google" id="ProtNLM"/>
    </source>
</evidence>
<dbReference type="STRING" id="31234.E3LSN4"/>
<evidence type="ECO:0000259" key="13">
    <source>
        <dbReference type="PROSITE" id="PS51635"/>
    </source>
</evidence>
<dbReference type="Pfam" id="PF24179">
    <property type="entry name" value="NTE_Ploop"/>
    <property type="match status" value="1"/>
</dbReference>
<dbReference type="GO" id="GO:0016042">
    <property type="term" value="P:lipid catabolic process"/>
    <property type="evidence" value="ECO:0007669"/>
    <property type="project" value="UniProtKB-UniRule"/>
</dbReference>
<dbReference type="InterPro" id="IPR014710">
    <property type="entry name" value="RmlC-like_jellyroll"/>
</dbReference>
<keyword evidence="5 9" id="KW-0442">Lipid degradation</keyword>
<dbReference type="HOGENOM" id="CLU_000960_1_0_1"/>
<evidence type="ECO:0000256" key="9">
    <source>
        <dbReference type="PROSITE-ProRule" id="PRU01161"/>
    </source>
</evidence>
<dbReference type="OrthoDB" id="421051at2759"/>
<dbReference type="GO" id="GO:0016020">
    <property type="term" value="C:membrane"/>
    <property type="evidence" value="ECO:0007669"/>
    <property type="project" value="UniProtKB-SubCell"/>
</dbReference>
<dbReference type="SUPFAM" id="SSF52151">
    <property type="entry name" value="FabD/lysophospholipase-like"/>
    <property type="match status" value="1"/>
</dbReference>
<evidence type="ECO:0000256" key="3">
    <source>
        <dbReference type="ARBA" id="ARBA00022692"/>
    </source>
</evidence>
<keyword evidence="7 9" id="KW-0443">Lipid metabolism</keyword>
<feature type="active site" description="Proton acceptor" evidence="9">
    <location>
        <position position="1113"/>
    </location>
</feature>
<dbReference type="GO" id="GO:0046470">
    <property type="term" value="P:phosphatidylcholine metabolic process"/>
    <property type="evidence" value="ECO:0007669"/>
    <property type="project" value="InterPro"/>
</dbReference>
<dbReference type="InterPro" id="IPR002641">
    <property type="entry name" value="PNPLA_dom"/>
</dbReference>
<dbReference type="PANTHER" id="PTHR14226:SF29">
    <property type="entry name" value="NEUROPATHY TARGET ESTERASE SWS"/>
    <property type="match status" value="1"/>
</dbReference>
<feature type="domain" description="Cyclic nucleotide-binding" evidence="12">
    <location>
        <begin position="588"/>
        <end position="684"/>
    </location>
</feature>
<feature type="short sequence motif" description="DGA/G" evidence="9">
    <location>
        <begin position="1113"/>
        <end position="1115"/>
    </location>
</feature>
<accession>E3LSN4</accession>
<dbReference type="FunCoup" id="E3LSN4">
    <property type="interactions" value="1724"/>
</dbReference>
<dbReference type="InParanoid" id="E3LSN4"/>
<dbReference type="EMBL" id="DS268414">
    <property type="protein sequence ID" value="EFP09170.1"/>
    <property type="molecule type" value="Genomic_DNA"/>
</dbReference>
<feature type="compositionally biased region" description="Polar residues" evidence="10">
    <location>
        <begin position="1291"/>
        <end position="1301"/>
    </location>
</feature>
<evidence type="ECO:0000256" key="7">
    <source>
        <dbReference type="ARBA" id="ARBA00023098"/>
    </source>
</evidence>
<comment type="similarity">
    <text evidence="2">Belongs to the NTE family.</text>
</comment>
<evidence type="ECO:0000259" key="12">
    <source>
        <dbReference type="PROSITE" id="PS50042"/>
    </source>
</evidence>
<evidence type="ECO:0000256" key="4">
    <source>
        <dbReference type="ARBA" id="ARBA00022801"/>
    </source>
</evidence>
<feature type="compositionally biased region" description="Polar residues" evidence="10">
    <location>
        <begin position="113"/>
        <end position="124"/>
    </location>
</feature>
<dbReference type="FunFam" id="2.60.120.10:FF:000223">
    <property type="entry name" value="Uncharacterized NTE family protein ZK370.4"/>
    <property type="match status" value="1"/>
</dbReference>
<keyword evidence="8 11" id="KW-0472">Membrane</keyword>
<evidence type="ECO:0000313" key="14">
    <source>
        <dbReference type="EMBL" id="EFP09170.1"/>
    </source>
</evidence>
<dbReference type="SMART" id="SM00100">
    <property type="entry name" value="cNMP"/>
    <property type="match status" value="3"/>
</dbReference>
<name>E3LSN4_CAERE</name>
<feature type="region of interest" description="Disordered" evidence="10">
    <location>
        <begin position="1289"/>
        <end position="1308"/>
    </location>
</feature>
<dbReference type="InterPro" id="IPR050301">
    <property type="entry name" value="NTE"/>
</dbReference>
<dbReference type="Proteomes" id="UP000008281">
    <property type="component" value="Unassembled WGS sequence"/>
</dbReference>
<dbReference type="OMA" id="VSKAHFY"/>
<feature type="domain" description="PNPLA" evidence="13">
    <location>
        <begin position="960"/>
        <end position="1126"/>
    </location>
</feature>
<evidence type="ECO:0000256" key="1">
    <source>
        <dbReference type="ARBA" id="ARBA00004167"/>
    </source>
</evidence>
<feature type="short sequence motif" description="GXSXG" evidence="9">
    <location>
        <begin position="991"/>
        <end position="995"/>
    </location>
</feature>
<dbReference type="InterPro" id="IPR001423">
    <property type="entry name" value="LysoPLipase_patatin_CS"/>
</dbReference>
<dbReference type="GO" id="GO:0005783">
    <property type="term" value="C:endoplasmic reticulum"/>
    <property type="evidence" value="ECO:0007669"/>
    <property type="project" value="TreeGrafter"/>
</dbReference>
<feature type="short sequence motif" description="GXGXXG" evidence="9">
    <location>
        <begin position="964"/>
        <end position="969"/>
    </location>
</feature>
<dbReference type="PROSITE" id="PS50042">
    <property type="entry name" value="CNMP_BINDING_3"/>
    <property type="match status" value="3"/>
</dbReference>
<organism evidence="15">
    <name type="scientific">Caenorhabditis remanei</name>
    <name type="common">Caenorhabditis vulgaris</name>
    <dbReference type="NCBI Taxonomy" id="31234"/>
    <lineage>
        <taxon>Eukaryota</taxon>
        <taxon>Metazoa</taxon>
        <taxon>Ecdysozoa</taxon>
        <taxon>Nematoda</taxon>
        <taxon>Chromadorea</taxon>
        <taxon>Rhabditida</taxon>
        <taxon>Rhabditina</taxon>
        <taxon>Rhabditomorpha</taxon>
        <taxon>Rhabditoidea</taxon>
        <taxon>Rhabditidae</taxon>
        <taxon>Peloderinae</taxon>
        <taxon>Caenorhabditis</taxon>
    </lineage>
</organism>
<evidence type="ECO:0000256" key="10">
    <source>
        <dbReference type="SAM" id="MobiDB-lite"/>
    </source>
</evidence>
<feature type="domain" description="Cyclic nucleotide-binding" evidence="12">
    <location>
        <begin position="264"/>
        <end position="356"/>
    </location>
</feature>
<feature type="transmembrane region" description="Helical" evidence="11">
    <location>
        <begin position="12"/>
        <end position="44"/>
    </location>
</feature>
<dbReference type="InterPro" id="IPR016035">
    <property type="entry name" value="Acyl_Trfase/lysoPLipase"/>
</dbReference>
<dbReference type="Pfam" id="PF01734">
    <property type="entry name" value="Patatin"/>
    <property type="match status" value="1"/>
</dbReference>
<dbReference type="CDD" id="cd00038">
    <property type="entry name" value="CAP_ED"/>
    <property type="match status" value="3"/>
</dbReference>
<dbReference type="FunFam" id="2.60.120.10:FF:000236">
    <property type="entry name" value="Uncharacterized NTE family protein ZK370.4"/>
    <property type="match status" value="1"/>
</dbReference>
<feature type="active site" description="Nucleophile" evidence="9">
    <location>
        <position position="993"/>
    </location>
</feature>
<dbReference type="PROSITE" id="PS01237">
    <property type="entry name" value="UPF0028"/>
    <property type="match status" value="1"/>
</dbReference>
<feature type="compositionally biased region" description="Basic residues" evidence="10">
    <location>
        <begin position="126"/>
        <end position="138"/>
    </location>
</feature>
<sequence length="1379" mass="154842">MSFLYSIFAPIIFLVTFIYNHVLLILFTLCIIGAVAFFVSYYLFAYSNNSSSGSSSAATSARNSPNKERHKKVPTILETDNEDDEARVDGPSKSGTPTGSLPLEPPNSLPLNMVNSASGSNLSGSRRMRKRDWAKKIYKSLVQDSPGRTPTDDSSDEESANVVMGGQSLPRRRSKPGSATSGSRRRHSTAFQMAKDLLRRGSRVYFRQNQENNKDTRLRPPQEFFEPTDLPEIPQNLQPEIFYILHNLKMLELPSEWKLDPREIEVRAFQAGEYIVKPGESDDAIYVAIDGELTVHIRHMEGKEYLVKRIPAGGSFFSLLSMLDILMDFPSIFRTVALKAAEPCRVAKFPITSFRESYSKNPEAWIRPIQIVITRLLHVTLTTLHQYMGLSSELMRRVSIFICEEADGIRYFQRRDDDRGRNGSSTSKLQLSLSLKKKEKPFNINDSEEDQLKVARKWMAEAFGLVADDVSEQIANKIHLESYEAGHVLIEQGAEEEVLMMVLHGNLILAQSGSQYFAELERESLFDEENNEEDESAVIRVTARELVGGLQILTNEPSFYTIRAAVPTKVAIMKKKDFSTFLEAHPEIYLPVAHSVLRRLSPFLRGVDFALDWVLVDSGHACYRAGDMADSLFVVLSGRLRSVEKKTVVEEFGRGDVLGMMEVLTKKPRATTVLAVRFSQLARVPEGLLNFIKMQYPQVGFRLVQLLGQYYSQTNRRAQFAAPTVIRSNESGATDPMSHIKNLHTIAVVPASPDVPLVPFTCELYHALSSNLRVLRLSSQKVAACLDPSVLEKQTDFRLMHWLNVQEDTYPLVIYECDFTPTNWTRRCLRQADAILVVAIGGKHPEKQTLMRELMSMNQDGVRTNKELILLWPESTKTPSGTIEWLKNSYFSGHHHIRAPKRMLQWNRKVRKSSRIELMTPTCVENEVIDYYEKNVFWTTDRRTDFSRLARILTGNAIGLVLGGGGARGAAHVGVLRALREEGIPVDIVGGTSIGSLIGGLFAETPDDTIVETRAASWFNVMSSLWRKLLDLTYAHSAMFTGAQFNYTIKDLFEERLIEDLWISYFCISTDISTSEMRVHRSGPLWAYCRASMSLAGYLPPLCDPQDGHLLLDGGYVNNVPADVMRNLGARCVIACDVGSIEETNLYDYGDSLSGIWVLLKRLNPFGTPVRILNMEEIQSRLAYVSCVRQLEVVKKAAYCRYLRPPIEPFKTLDFPKFQEIMALGLKYGREAVHELITHDRAGILGDEKEARKFKRQQSRREKPDVSRAVSFTDLAAAMSKIPVSRPTLRHSMSLNPSATNGPVGRAGDHFLLDDDLFHESDYYEEESSQSETGNESFTEDEDLVIGPPSSSSSGGASGGSGSQNDPNRSIPTPRPPSS</sequence>
<dbReference type="GO" id="GO:0004622">
    <property type="term" value="F:phosphatidylcholine lysophospholipase activity"/>
    <property type="evidence" value="ECO:0007669"/>
    <property type="project" value="InterPro"/>
</dbReference>
<evidence type="ECO:0000256" key="6">
    <source>
        <dbReference type="ARBA" id="ARBA00022989"/>
    </source>
</evidence>
<feature type="region of interest" description="Disordered" evidence="10">
    <location>
        <begin position="49"/>
        <end position="189"/>
    </location>
</feature>
<evidence type="ECO:0000256" key="11">
    <source>
        <dbReference type="SAM" id="Phobius"/>
    </source>
</evidence>
<dbReference type="SUPFAM" id="SSF51206">
    <property type="entry name" value="cAMP-binding domain-like"/>
    <property type="match status" value="3"/>
</dbReference>
<proteinExistence type="inferred from homology"/>
<evidence type="ECO:0000256" key="5">
    <source>
        <dbReference type="ARBA" id="ARBA00022963"/>
    </source>
</evidence>
<comment type="subcellular location">
    <subcellularLocation>
        <location evidence="1">Membrane</location>
        <topology evidence="1">Single-pass membrane protein</topology>
    </subcellularLocation>
</comment>
<keyword evidence="15" id="KW-1185">Reference proteome</keyword>
<evidence type="ECO:0000313" key="15">
    <source>
        <dbReference type="Proteomes" id="UP000008281"/>
    </source>
</evidence>
<feature type="compositionally biased region" description="Low complexity" evidence="10">
    <location>
        <begin position="49"/>
        <end position="64"/>
    </location>
</feature>
<feature type="region of interest" description="Disordered" evidence="10">
    <location>
        <begin position="1323"/>
        <end position="1379"/>
    </location>
</feature>
<reference evidence="14" key="1">
    <citation type="submission" date="2007-07" db="EMBL/GenBank/DDBJ databases">
        <title>PCAP assembly of the Caenorhabditis remanei genome.</title>
        <authorList>
            <consortium name="The Caenorhabditis remanei Sequencing Consortium"/>
            <person name="Wilson R.K."/>
        </authorList>
    </citation>
    <scope>NUCLEOTIDE SEQUENCE [LARGE SCALE GENOMIC DNA]</scope>
    <source>
        <strain evidence="14">PB4641</strain>
    </source>
</reference>
<dbReference type="PANTHER" id="PTHR14226">
    <property type="entry name" value="NEUROPATHY TARGET ESTERASE/SWISS CHEESE D.MELANOGASTER"/>
    <property type="match status" value="1"/>
</dbReference>
<protein>
    <recommendedName>
        <fullName evidence="16">Neuropathy target esterase sws</fullName>
    </recommendedName>
</protein>
<feature type="domain" description="Cyclic nucleotide-binding" evidence="12">
    <location>
        <begin position="462"/>
        <end position="582"/>
    </location>
</feature>
<keyword evidence="6 11" id="KW-1133">Transmembrane helix</keyword>
<evidence type="ECO:0000256" key="2">
    <source>
        <dbReference type="ARBA" id="ARBA00006636"/>
    </source>
</evidence>
<dbReference type="eggNOG" id="KOG2968">
    <property type="taxonomic scope" value="Eukaryota"/>
</dbReference>